<dbReference type="Proteomes" id="UP000765509">
    <property type="component" value="Unassembled WGS sequence"/>
</dbReference>
<dbReference type="Gene3D" id="3.30.70.270">
    <property type="match status" value="1"/>
</dbReference>
<keyword evidence="4" id="KW-1185">Reference proteome</keyword>
<sequence>MQSFLGFASYYRNHIKTFSHIPSSIYKLCSKDAVFEINKERRDEYERIKNELTNVPALILPDFELPFKLYMDAAFSQGLGAALHQRQVLDGEPREGLICFISRKLEDSESRHGETQTDCLFLVWDLEKLYYYLEGATHFEVANNIQEYIGNMKIIYKEVKRHTNADGRSRWPLDNVKSNPAYEPEVAANITIHFMEIDRRTNFRFSELEPERDT</sequence>
<dbReference type="SUPFAM" id="SSF56672">
    <property type="entry name" value="DNA/RNA polymerases"/>
    <property type="match status" value="1"/>
</dbReference>
<dbReference type="InterPro" id="IPR043128">
    <property type="entry name" value="Rev_trsase/Diguanyl_cyclase"/>
</dbReference>
<evidence type="ECO:0000259" key="2">
    <source>
        <dbReference type="Pfam" id="PF17919"/>
    </source>
</evidence>
<dbReference type="PANTHER" id="PTHR37984">
    <property type="entry name" value="PROTEIN CBG26694"/>
    <property type="match status" value="1"/>
</dbReference>
<protein>
    <recommendedName>
        <fullName evidence="2">Reverse transcriptase/retrotransposon-derived protein RNase H-like domain-containing protein</fullName>
    </recommendedName>
</protein>
<dbReference type="GO" id="GO:0003824">
    <property type="term" value="F:catalytic activity"/>
    <property type="evidence" value="ECO:0007669"/>
    <property type="project" value="UniProtKB-KW"/>
</dbReference>
<dbReference type="EMBL" id="AVOT02007536">
    <property type="protein sequence ID" value="MBW0484125.1"/>
    <property type="molecule type" value="Genomic_DNA"/>
</dbReference>
<reference evidence="3" key="1">
    <citation type="submission" date="2021-03" db="EMBL/GenBank/DDBJ databases">
        <title>Draft genome sequence of rust myrtle Austropuccinia psidii MF-1, a brazilian biotype.</title>
        <authorList>
            <person name="Quecine M.C."/>
            <person name="Pachon D.M.R."/>
            <person name="Bonatelli M.L."/>
            <person name="Correr F.H."/>
            <person name="Franceschini L.M."/>
            <person name="Leite T.F."/>
            <person name="Margarido G.R.A."/>
            <person name="Almeida C.A."/>
            <person name="Ferrarezi J.A."/>
            <person name="Labate C.A."/>
        </authorList>
    </citation>
    <scope>NUCLEOTIDE SEQUENCE</scope>
    <source>
        <strain evidence="3">MF-1</strain>
    </source>
</reference>
<gene>
    <name evidence="3" type="ORF">O181_023840</name>
</gene>
<dbReference type="InterPro" id="IPR043502">
    <property type="entry name" value="DNA/RNA_pol_sf"/>
</dbReference>
<keyword evidence="1" id="KW-0511">Multifunctional enzyme</keyword>
<dbReference type="Pfam" id="PF17919">
    <property type="entry name" value="RT_RNaseH_2"/>
    <property type="match status" value="1"/>
</dbReference>
<organism evidence="3 4">
    <name type="scientific">Austropuccinia psidii MF-1</name>
    <dbReference type="NCBI Taxonomy" id="1389203"/>
    <lineage>
        <taxon>Eukaryota</taxon>
        <taxon>Fungi</taxon>
        <taxon>Dikarya</taxon>
        <taxon>Basidiomycota</taxon>
        <taxon>Pucciniomycotina</taxon>
        <taxon>Pucciniomycetes</taxon>
        <taxon>Pucciniales</taxon>
        <taxon>Sphaerophragmiaceae</taxon>
        <taxon>Austropuccinia</taxon>
    </lineage>
</organism>
<comment type="caution">
    <text evidence="3">The sequence shown here is derived from an EMBL/GenBank/DDBJ whole genome shotgun (WGS) entry which is preliminary data.</text>
</comment>
<evidence type="ECO:0000256" key="1">
    <source>
        <dbReference type="ARBA" id="ARBA00023268"/>
    </source>
</evidence>
<accession>A0A9Q3CJV1</accession>
<dbReference type="AlphaFoldDB" id="A0A9Q3CJV1"/>
<proteinExistence type="predicted"/>
<dbReference type="PANTHER" id="PTHR37984:SF5">
    <property type="entry name" value="PROTEIN NYNRIN-LIKE"/>
    <property type="match status" value="1"/>
</dbReference>
<name>A0A9Q3CJV1_9BASI</name>
<dbReference type="InterPro" id="IPR041577">
    <property type="entry name" value="RT_RNaseH_2"/>
</dbReference>
<dbReference type="OrthoDB" id="5985335at2759"/>
<evidence type="ECO:0000313" key="3">
    <source>
        <dbReference type="EMBL" id="MBW0484125.1"/>
    </source>
</evidence>
<feature type="domain" description="Reverse transcriptase/retrotransposon-derived protein RNase H-like" evidence="2">
    <location>
        <begin position="39"/>
        <end position="141"/>
    </location>
</feature>
<evidence type="ECO:0000313" key="4">
    <source>
        <dbReference type="Proteomes" id="UP000765509"/>
    </source>
</evidence>
<dbReference type="InterPro" id="IPR050951">
    <property type="entry name" value="Retrovirus_Pol_polyprotein"/>
</dbReference>